<gene>
    <name evidence="2" type="ORF">C1850_05575</name>
</gene>
<sequence length="443" mass="50145">MFSVTVAEASTKLGVSPARVRQLIKSGILAAEQVAGIWLIDEKSVEARREHNPGRGRPSARLSQPNASHYLLMNRDHEVLAFRFDASTGEFLDADEIIDAKRAPLSIMSPRGTKASMVALSYWWSHRTIPKARHGIEAKLAELGIADTYDLPFKSMGLSLSDQYWIKPYGSKIRWSDINYFENDFAEAPVEEWMADVGLDSPDNTSDGVLSKRWVCRNGERCLLKGGTLLDQEPYNEVIATELFSRLLSEDDYVPYTLIEWGGAPVSSCPNFVGPTEEFIPAYYVNEVLPPAPHRDSYRHYVECCAALGVESIETALGKMILCDDIMANTDRHWRNFGLIRDVETLEYRTAPLFDTGSSLWCRVPTRELAYTPFVVDMRPFYEDADRQLRLVGDTSWLNLDKLAGFPEWASDFLDENPSMYGRTDFIYEGLQKRIDYLGLLFG</sequence>
<keyword evidence="2" id="KW-0238">DNA-binding</keyword>
<dbReference type="GO" id="GO:0003677">
    <property type="term" value="F:DNA binding"/>
    <property type="evidence" value="ECO:0007669"/>
    <property type="project" value="UniProtKB-KW"/>
</dbReference>
<reference evidence="2 3" key="1">
    <citation type="journal article" date="2018" name="Elife">
        <title>Discovery and characterization of a prevalent human gut bacterial enzyme sufficient for the inactivation of a family of plant toxins.</title>
        <authorList>
            <person name="Koppel N."/>
            <person name="Bisanz J.E."/>
            <person name="Pandelia M.E."/>
            <person name="Turnbaugh P.J."/>
            <person name="Balskus E.P."/>
        </authorList>
    </citation>
    <scope>NUCLEOTIDE SEQUENCE [LARGE SCALE GENOMIC DNA]</scope>
    <source>
        <strain evidence="2 3">OB21 GAM 11</strain>
    </source>
</reference>
<proteinExistence type="predicted"/>
<evidence type="ECO:0000313" key="3">
    <source>
        <dbReference type="Proteomes" id="UP000253805"/>
    </source>
</evidence>
<name>A0A369P2F9_9ACTN</name>
<comment type="caution">
    <text evidence="2">The sequence shown here is derived from an EMBL/GenBank/DDBJ whole genome shotgun (WGS) entry which is preliminary data.</text>
</comment>
<accession>A0A369P2F9</accession>
<dbReference type="Pfam" id="PF12728">
    <property type="entry name" value="HTH_17"/>
    <property type="match status" value="1"/>
</dbReference>
<evidence type="ECO:0000313" key="2">
    <source>
        <dbReference type="EMBL" id="RDC44862.1"/>
    </source>
</evidence>
<dbReference type="RefSeq" id="WP_114548909.1">
    <property type="nucleotide sequence ID" value="NZ_PPUT01000011.1"/>
</dbReference>
<evidence type="ECO:0000259" key="1">
    <source>
        <dbReference type="Pfam" id="PF12728"/>
    </source>
</evidence>
<dbReference type="Proteomes" id="UP000253805">
    <property type="component" value="Unassembled WGS sequence"/>
</dbReference>
<dbReference type="Gene3D" id="1.10.1070.20">
    <property type="match status" value="1"/>
</dbReference>
<feature type="domain" description="Helix-turn-helix" evidence="1">
    <location>
        <begin position="5"/>
        <end position="50"/>
    </location>
</feature>
<organism evidence="2 3">
    <name type="scientific">Adlercreutzia equolifaciens subsp. celatus</name>
    <dbReference type="NCBI Taxonomy" id="394340"/>
    <lineage>
        <taxon>Bacteria</taxon>
        <taxon>Bacillati</taxon>
        <taxon>Actinomycetota</taxon>
        <taxon>Coriobacteriia</taxon>
        <taxon>Eggerthellales</taxon>
        <taxon>Eggerthellaceae</taxon>
        <taxon>Adlercreutzia</taxon>
    </lineage>
</organism>
<dbReference type="EMBL" id="PPUT01000011">
    <property type="protein sequence ID" value="RDC44862.1"/>
    <property type="molecule type" value="Genomic_DNA"/>
</dbReference>
<dbReference type="InterPro" id="IPR041657">
    <property type="entry name" value="HTH_17"/>
</dbReference>
<dbReference type="AlphaFoldDB" id="A0A369P2F9"/>
<protein>
    <submittedName>
        <fullName evidence="2">DNA-binding protein</fullName>
    </submittedName>
</protein>